<reference evidence="2 3" key="1">
    <citation type="submission" date="2016-10" db="EMBL/GenBank/DDBJ databases">
        <authorList>
            <person name="Varghese N."/>
            <person name="Submissions S."/>
        </authorList>
    </citation>
    <scope>NUCLEOTIDE SEQUENCE [LARGE SCALE GENOMIC DNA]</scope>
    <source>
        <strain evidence="2 3">WG10</strain>
    </source>
</reference>
<dbReference type="InterPro" id="IPR025364">
    <property type="entry name" value="DUF4268"/>
</dbReference>
<dbReference type="Pfam" id="PF14088">
    <property type="entry name" value="DUF4268"/>
    <property type="match status" value="1"/>
</dbReference>
<evidence type="ECO:0000313" key="2">
    <source>
        <dbReference type="EMBL" id="SDC10014.1"/>
    </source>
</evidence>
<dbReference type="Gene3D" id="3.40.1350.10">
    <property type="match status" value="1"/>
</dbReference>
<sequence length="308" mass="35934">MSVNLSRLKQVDLREAWQHEAYDFTKWLAENENIELLSDEIGVEIVIIEKEASVGRFNVDILAEESNTGNNIIIENQLEKTDHDHLGKLITYAAGIDAGIVIWVVKETQEEHQQAVEWLNEKTNTELSFFLVQIELWQIDDSNYAPKINVIEKPNYWSKDVKSSVEKTKLTDTKKMQLEFWTKLKDYAQEQGYNINFRKPRAQHWYDISFGTSEAHISLSVNTQKGNISTDVYIPDSPEAFDNFYENKEEIETEVGSSLDWQELPEKKASRVRLTKSYSISNNDDWSEAFDWMIEKVLLFKKVFSKYI</sequence>
<dbReference type="RefSeq" id="WP_149796603.1">
    <property type="nucleotide sequence ID" value="NZ_FMYT01000002.1"/>
</dbReference>
<organism evidence="2 3">
    <name type="scientific">Halanaerobium congolense</name>
    <dbReference type="NCBI Taxonomy" id="54121"/>
    <lineage>
        <taxon>Bacteria</taxon>
        <taxon>Bacillati</taxon>
        <taxon>Bacillota</taxon>
        <taxon>Clostridia</taxon>
        <taxon>Halanaerobiales</taxon>
        <taxon>Halanaerobiaceae</taxon>
        <taxon>Halanaerobium</taxon>
    </lineage>
</organism>
<dbReference type="EMBL" id="FMYT01000002">
    <property type="protein sequence ID" value="SDC10014.1"/>
    <property type="molecule type" value="Genomic_DNA"/>
</dbReference>
<accession>A0A1G6IU78</accession>
<dbReference type="Proteomes" id="UP000324896">
    <property type="component" value="Unassembled WGS sequence"/>
</dbReference>
<proteinExistence type="predicted"/>
<dbReference type="GO" id="GO:0003676">
    <property type="term" value="F:nucleic acid binding"/>
    <property type="evidence" value="ECO:0007669"/>
    <property type="project" value="InterPro"/>
</dbReference>
<name>A0A1G6IU78_9FIRM</name>
<evidence type="ECO:0000259" key="1">
    <source>
        <dbReference type="Pfam" id="PF14088"/>
    </source>
</evidence>
<protein>
    <recommendedName>
        <fullName evidence="1">DUF4268 domain-containing protein</fullName>
    </recommendedName>
</protein>
<evidence type="ECO:0000313" key="3">
    <source>
        <dbReference type="Proteomes" id="UP000324896"/>
    </source>
</evidence>
<dbReference type="AlphaFoldDB" id="A0A1G6IU78"/>
<gene>
    <name evidence="2" type="ORF">SAMN04488597_10286</name>
</gene>
<dbReference type="InterPro" id="IPR011856">
    <property type="entry name" value="tRNA_endonuc-like_dom_sf"/>
</dbReference>
<feature type="domain" description="DUF4268" evidence="1">
    <location>
        <begin position="177"/>
        <end position="307"/>
    </location>
</feature>